<organism evidence="3 4">
    <name type="scientific">Hymenobacter glaciei</name>
    <dbReference type="NCBI Taxonomy" id="877209"/>
    <lineage>
        <taxon>Bacteria</taxon>
        <taxon>Pseudomonadati</taxon>
        <taxon>Bacteroidota</taxon>
        <taxon>Cytophagia</taxon>
        <taxon>Cytophagales</taxon>
        <taxon>Hymenobacteraceae</taxon>
        <taxon>Hymenobacter</taxon>
    </lineage>
</organism>
<evidence type="ECO:0000256" key="1">
    <source>
        <dbReference type="SAM" id="MobiDB-lite"/>
    </source>
</evidence>
<protein>
    <recommendedName>
        <fullName evidence="5">Outer membrane protein beta-barrel domain-containing protein</fullName>
    </recommendedName>
</protein>
<accession>A0ABP7TGK1</accession>
<feature type="region of interest" description="Disordered" evidence="1">
    <location>
        <begin position="19"/>
        <end position="40"/>
    </location>
</feature>
<feature type="signal peptide" evidence="2">
    <location>
        <begin position="1"/>
        <end position="25"/>
    </location>
</feature>
<keyword evidence="4" id="KW-1185">Reference proteome</keyword>
<keyword evidence="2" id="KW-0732">Signal</keyword>
<sequence>MNTLLLSALLLAGLCAAASTPPDTAATSPATPAPRAAGRPGHPWYRPTHLALQTGGGLGMVAAGAGYEFSKSHLEADLLIGYVPKRYAGSTLSLASLKFLYSPFHLPVGEKLQVVPLTVGAYFSYTHGTLNDELKGQYSSDYYWFSTDTRYGPLLGSRVTFLAPPIAATGQPRKISLYYELGSNDLYLASYLNNRNGGLGFGQLLTLALGLKADF</sequence>
<proteinExistence type="predicted"/>
<feature type="chain" id="PRO_5045593137" description="Outer membrane protein beta-barrel domain-containing protein" evidence="2">
    <location>
        <begin position="26"/>
        <end position="215"/>
    </location>
</feature>
<reference evidence="4" key="1">
    <citation type="journal article" date="2019" name="Int. J. Syst. Evol. Microbiol.">
        <title>The Global Catalogue of Microorganisms (GCM) 10K type strain sequencing project: providing services to taxonomists for standard genome sequencing and annotation.</title>
        <authorList>
            <consortium name="The Broad Institute Genomics Platform"/>
            <consortium name="The Broad Institute Genome Sequencing Center for Infectious Disease"/>
            <person name="Wu L."/>
            <person name="Ma J."/>
        </authorList>
    </citation>
    <scope>NUCLEOTIDE SEQUENCE [LARGE SCALE GENOMIC DNA]</scope>
    <source>
        <strain evidence="4">JCM 17225</strain>
    </source>
</reference>
<dbReference type="RefSeq" id="WP_345050473.1">
    <property type="nucleotide sequence ID" value="NZ_BAABDK010000005.1"/>
</dbReference>
<evidence type="ECO:0000313" key="3">
    <source>
        <dbReference type="EMBL" id="GAA4026040.1"/>
    </source>
</evidence>
<dbReference type="EMBL" id="BAABDK010000005">
    <property type="protein sequence ID" value="GAA4026040.1"/>
    <property type="molecule type" value="Genomic_DNA"/>
</dbReference>
<evidence type="ECO:0008006" key="5">
    <source>
        <dbReference type="Google" id="ProtNLM"/>
    </source>
</evidence>
<evidence type="ECO:0000256" key="2">
    <source>
        <dbReference type="SAM" id="SignalP"/>
    </source>
</evidence>
<name>A0ABP7TGK1_9BACT</name>
<evidence type="ECO:0000313" key="4">
    <source>
        <dbReference type="Proteomes" id="UP001501469"/>
    </source>
</evidence>
<gene>
    <name evidence="3" type="ORF">GCM10022409_07560</name>
</gene>
<comment type="caution">
    <text evidence="3">The sequence shown here is derived from an EMBL/GenBank/DDBJ whole genome shotgun (WGS) entry which is preliminary data.</text>
</comment>
<dbReference type="Proteomes" id="UP001501469">
    <property type="component" value="Unassembled WGS sequence"/>
</dbReference>